<organism evidence="2 3">
    <name type="scientific">Burkholderia diffusa</name>
    <dbReference type="NCBI Taxonomy" id="488732"/>
    <lineage>
        <taxon>Bacteria</taxon>
        <taxon>Pseudomonadati</taxon>
        <taxon>Pseudomonadota</taxon>
        <taxon>Betaproteobacteria</taxon>
        <taxon>Burkholderiales</taxon>
        <taxon>Burkholderiaceae</taxon>
        <taxon>Burkholderia</taxon>
        <taxon>Burkholderia cepacia complex</taxon>
    </lineage>
</organism>
<name>A0A6P2HUQ0_9BURK</name>
<proteinExistence type="predicted"/>
<dbReference type="EMBL" id="CABVPN010000003">
    <property type="protein sequence ID" value="VWB21952.1"/>
    <property type="molecule type" value="Genomic_DNA"/>
</dbReference>
<feature type="compositionally biased region" description="Low complexity" evidence="1">
    <location>
        <begin position="286"/>
        <end position="295"/>
    </location>
</feature>
<evidence type="ECO:0000313" key="3">
    <source>
        <dbReference type="Proteomes" id="UP000494125"/>
    </source>
</evidence>
<sequence>MNAAQAVGQTVSQAIGLYADHKRDAALDAADKAYKAGDLAGAQAELNEAKGWMEGGASRAELQMGGGALIGGLGGGSALTAIGGAAGAGMSSLLANQAERISKSVGDTTGSSLVGNIAANVAATVGGALVGGSAGAAMASNVQLYNAGNDANNKDAQAKAAGLQGQINQALAATFGTFGAAAGLRNPVSDAIGKAIDWAASQFSTLMKRDAQDKISQSPAQLISQSIANGANTVLGSKGGEPPMAGPGTVLVNSSMEQAANASLTGSRGAPSKAILSNNGGGDANANANGATGNGPYSNLTDSSSVGPGKNFTATQKKNIIEQNIANNGGELRSDLDGTLLVPASKSQKGVTPPPNEVQIDHIVAKNPADSNAPAGTNSYSNAQVLSREQNRDKSNKPPK</sequence>
<accession>A0A6P2HUQ0</accession>
<gene>
    <name evidence="2" type="ORF">BDI24065_00872</name>
</gene>
<feature type="region of interest" description="Disordered" evidence="1">
    <location>
        <begin position="345"/>
        <end position="400"/>
    </location>
</feature>
<protein>
    <submittedName>
        <fullName evidence="2">Cell surface protein</fullName>
    </submittedName>
</protein>
<feature type="compositionally biased region" description="Polar residues" evidence="1">
    <location>
        <begin position="296"/>
        <end position="305"/>
    </location>
</feature>
<dbReference type="Proteomes" id="UP000494125">
    <property type="component" value="Unassembled WGS sequence"/>
</dbReference>
<feature type="region of interest" description="Disordered" evidence="1">
    <location>
        <begin position="286"/>
        <end position="305"/>
    </location>
</feature>
<feature type="compositionally biased region" description="Basic and acidic residues" evidence="1">
    <location>
        <begin position="389"/>
        <end position="400"/>
    </location>
</feature>
<reference evidence="2 3" key="1">
    <citation type="submission" date="2019-09" db="EMBL/GenBank/DDBJ databases">
        <authorList>
            <person name="Depoorter E."/>
        </authorList>
    </citation>
    <scope>NUCLEOTIDE SEQUENCE [LARGE SCALE GENOMIC DNA]</scope>
    <source>
        <strain evidence="2">LMG 24065</strain>
    </source>
</reference>
<evidence type="ECO:0000256" key="1">
    <source>
        <dbReference type="SAM" id="MobiDB-lite"/>
    </source>
</evidence>
<keyword evidence="3" id="KW-1185">Reference proteome</keyword>
<evidence type="ECO:0000313" key="2">
    <source>
        <dbReference type="EMBL" id="VWB21952.1"/>
    </source>
</evidence>
<feature type="compositionally biased region" description="Polar residues" evidence="1">
    <location>
        <begin position="374"/>
        <end position="388"/>
    </location>
</feature>
<dbReference type="AlphaFoldDB" id="A0A6P2HUQ0"/>